<protein>
    <recommendedName>
        <fullName evidence="3">Tetratricopeptide repeat protein</fullName>
    </recommendedName>
</protein>
<gene>
    <name evidence="1" type="ORF">Xmlh_08245</name>
</gene>
<sequence>MTNFADVGAWLHGADMGELIQAKEALDRALQVKKDEDRIPALRVEACGLIVAYFRHGEEAKALEYLLQHHEEIAGEAICIRPVRLLQSEAEADLALRWW</sequence>
<evidence type="ECO:0000313" key="1">
    <source>
        <dbReference type="EMBL" id="OOW71454.1"/>
    </source>
</evidence>
<dbReference type="AlphaFoldDB" id="A0A1T1P790"/>
<accession>A0A1T1P790</accession>
<organism evidence="1 2">
    <name type="scientific">Xanthomonas axonopodis pv. melhusii</name>
    <dbReference type="NCBI Taxonomy" id="487834"/>
    <lineage>
        <taxon>Bacteria</taxon>
        <taxon>Pseudomonadati</taxon>
        <taxon>Pseudomonadota</taxon>
        <taxon>Gammaproteobacteria</taxon>
        <taxon>Lysobacterales</taxon>
        <taxon>Lysobacteraceae</taxon>
        <taxon>Xanthomonas</taxon>
    </lineage>
</organism>
<dbReference type="Proteomes" id="UP000190559">
    <property type="component" value="Unassembled WGS sequence"/>
</dbReference>
<dbReference type="EMBL" id="LOJW01000010">
    <property type="protein sequence ID" value="OOW71454.1"/>
    <property type="molecule type" value="Genomic_DNA"/>
</dbReference>
<name>A0A1T1P790_9XANT</name>
<reference evidence="1 2" key="1">
    <citation type="submission" date="2015-12" db="EMBL/GenBank/DDBJ databases">
        <authorList>
            <person name="Shamseldin A."/>
            <person name="Moawad H."/>
            <person name="Abd El-Rahim W.M."/>
            <person name="Sadowsky M.J."/>
        </authorList>
    </citation>
    <scope>NUCLEOTIDE SEQUENCE [LARGE SCALE GENOMIC DNA]</scope>
    <source>
        <strain evidence="1 2">LMG9050</strain>
    </source>
</reference>
<comment type="caution">
    <text evidence="1">The sequence shown here is derived from an EMBL/GenBank/DDBJ whole genome shotgun (WGS) entry which is preliminary data.</text>
</comment>
<evidence type="ECO:0000313" key="2">
    <source>
        <dbReference type="Proteomes" id="UP000190559"/>
    </source>
</evidence>
<proteinExistence type="predicted"/>
<dbReference type="RefSeq" id="WP_029828805.1">
    <property type="nucleotide sequence ID" value="NZ_LOJW01000010.1"/>
</dbReference>
<evidence type="ECO:0008006" key="3">
    <source>
        <dbReference type="Google" id="ProtNLM"/>
    </source>
</evidence>